<dbReference type="Gene3D" id="3.40.50.2300">
    <property type="match status" value="1"/>
</dbReference>
<accession>A0A0G3HLG5</accession>
<dbReference type="PANTHER" id="PTHR43428:SF1">
    <property type="entry name" value="ARSENATE REDUCTASE"/>
    <property type="match status" value="1"/>
</dbReference>
<dbReference type="PATRIC" id="fig|1072256.5.peg.1979"/>
<dbReference type="SUPFAM" id="SSF52788">
    <property type="entry name" value="Phosphotyrosine protein phosphatases I"/>
    <property type="match status" value="1"/>
</dbReference>
<dbReference type="STRING" id="1072256.CUTER_10045"/>
<dbReference type="InterPro" id="IPR023485">
    <property type="entry name" value="Ptyr_pPase"/>
</dbReference>
<dbReference type="AlphaFoldDB" id="A0A0G3HLG5"/>
<keyword evidence="4" id="KW-1185">Reference proteome</keyword>
<evidence type="ECO:0000313" key="4">
    <source>
        <dbReference type="Proteomes" id="UP000035548"/>
    </source>
</evidence>
<dbReference type="Proteomes" id="UP000035548">
    <property type="component" value="Chromosome"/>
</dbReference>
<evidence type="ECO:0000313" key="3">
    <source>
        <dbReference type="EMBL" id="AKK11977.1"/>
    </source>
</evidence>
<evidence type="ECO:0000256" key="1">
    <source>
        <dbReference type="ARBA" id="ARBA00022849"/>
    </source>
</evidence>
<dbReference type="GO" id="GO:0046685">
    <property type="term" value="P:response to arsenic-containing substance"/>
    <property type="evidence" value="ECO:0007669"/>
    <property type="project" value="UniProtKB-KW"/>
</dbReference>
<dbReference type="PANTHER" id="PTHR43428">
    <property type="entry name" value="ARSENATE REDUCTASE"/>
    <property type="match status" value="1"/>
</dbReference>
<sequence length="133" mass="13871">MTVVTFVCRTNSGKSQMAAAVLRGLAVDGVRVHSAGTEPGDALNGLAVDALAERGYSVEGESPKPLTPELIDASDIVVFLGSEAEADLPEDVASERWVIVEPSSVGVDGAKRMALVLDHIEARVRRLSASLSA</sequence>
<evidence type="ECO:0000259" key="2">
    <source>
        <dbReference type="SMART" id="SM00226"/>
    </source>
</evidence>
<dbReference type="KEGG" id="cut:CUTER_10045"/>
<protein>
    <submittedName>
        <fullName evidence="3">Protein-tyrosine-phosphatase</fullName>
    </submittedName>
</protein>
<proteinExistence type="predicted"/>
<dbReference type="Pfam" id="PF01451">
    <property type="entry name" value="LMWPc"/>
    <property type="match status" value="1"/>
</dbReference>
<reference evidence="4" key="2">
    <citation type="submission" date="2015-05" db="EMBL/GenBank/DDBJ databases">
        <title>Complete genome sequence of Corynebacterium uterequi DSM 45634, isolated from the uterus of a maiden mare.</title>
        <authorList>
            <person name="Ruckert C."/>
            <person name="Albersmeier A."/>
            <person name="Winkler A."/>
            <person name="Tauch A."/>
        </authorList>
    </citation>
    <scope>NUCLEOTIDE SEQUENCE [LARGE SCALE GENOMIC DNA]</scope>
    <source>
        <strain evidence="4">DSM 45634</strain>
    </source>
</reference>
<organism evidence="3 4">
    <name type="scientific">Corynebacterium uterequi</name>
    <dbReference type="NCBI Taxonomy" id="1072256"/>
    <lineage>
        <taxon>Bacteria</taxon>
        <taxon>Bacillati</taxon>
        <taxon>Actinomycetota</taxon>
        <taxon>Actinomycetes</taxon>
        <taxon>Mycobacteriales</taxon>
        <taxon>Corynebacteriaceae</taxon>
        <taxon>Corynebacterium</taxon>
    </lineage>
</organism>
<name>A0A0G3HLG5_9CORY</name>
<dbReference type="InterPro" id="IPR036196">
    <property type="entry name" value="Ptyr_pPase_sf"/>
</dbReference>
<dbReference type="SMART" id="SM00226">
    <property type="entry name" value="LMWPc"/>
    <property type="match status" value="1"/>
</dbReference>
<gene>
    <name evidence="3" type="ORF">CUTER_10045</name>
</gene>
<feature type="domain" description="Phosphotyrosine protein phosphatase I" evidence="2">
    <location>
        <begin position="2"/>
        <end position="130"/>
    </location>
</feature>
<reference evidence="3 4" key="1">
    <citation type="journal article" date="2015" name="Genome Announc.">
        <title>Virulence Factor Genes Detected in the Complete Genome Sequence of Corynebacterium uterequi DSM 45634, Isolated from the Uterus of a Maiden Mare.</title>
        <authorList>
            <person name="Ruckert C."/>
            <person name="Kriete M."/>
            <person name="Jaenicke S."/>
            <person name="Winkler A."/>
            <person name="Tauch A."/>
        </authorList>
    </citation>
    <scope>NUCLEOTIDE SEQUENCE [LARGE SCALE GENOMIC DNA]</scope>
    <source>
        <strain evidence="3 4">DSM 45634</strain>
    </source>
</reference>
<dbReference type="EMBL" id="CP011546">
    <property type="protein sequence ID" value="AKK11977.1"/>
    <property type="molecule type" value="Genomic_DNA"/>
</dbReference>
<keyword evidence="1" id="KW-0059">Arsenical resistance</keyword>